<feature type="transmembrane region" description="Helical" evidence="7">
    <location>
        <begin position="95"/>
        <end position="119"/>
    </location>
</feature>
<keyword evidence="3" id="KW-1003">Cell membrane</keyword>
<dbReference type="Proteomes" id="UP000516046">
    <property type="component" value="Chromosome"/>
</dbReference>
<sequence>MTKDMTADSPLKLIFNFTLPLIFGNLFQQFYSMVDAVVVGRFLGKEALAAVGSTGSLNFMIIGFCMGICSGFAIPIAQCFGSKQIDDLKRYVGNIVWLTIISAAVLTAVTVIFCRPMLIAMNTPADILDNAYIFIVIIFAGIPATFFYNILASILRALGDSKTPVVFLVISSALNIVLDLLLVLVIPMGVAGAGIATVTSQVVAGIACLLFIRKRFDILRISKDDLKPRGEYIKYLLSMGLPMGLQISITAIGSVILQVSVNTLGSLAVASMTAANKISCFFTCAYDALGIAMSTYGGQNVGARRKDRLTPGLRAGMLIGCGYSILALLVLIFLGKPMTTLFVSSTETQIIANAYECLVINAAFYIPLTGVNVFRLLIQGMGYSRVAVFAGVCEMTARGLTGLFLVPALGFTAACFASPIAWVLADCFLVPAYFHVLKQVQN</sequence>
<feature type="transmembrane region" description="Helical" evidence="7">
    <location>
        <begin position="411"/>
        <end position="434"/>
    </location>
</feature>
<evidence type="ECO:0000313" key="9">
    <source>
        <dbReference type="Proteomes" id="UP000516046"/>
    </source>
</evidence>
<feature type="transmembrane region" description="Helical" evidence="7">
    <location>
        <begin position="269"/>
        <end position="292"/>
    </location>
</feature>
<dbReference type="GO" id="GO:0015297">
    <property type="term" value="F:antiporter activity"/>
    <property type="evidence" value="ECO:0007669"/>
    <property type="project" value="InterPro"/>
</dbReference>
<dbReference type="PIRSF" id="PIRSF006603">
    <property type="entry name" value="DinF"/>
    <property type="match status" value="1"/>
</dbReference>
<keyword evidence="6 7" id="KW-0472">Membrane</keyword>
<gene>
    <name evidence="8" type="ORF">H6X83_10505</name>
</gene>
<evidence type="ECO:0000256" key="6">
    <source>
        <dbReference type="ARBA" id="ARBA00023136"/>
    </source>
</evidence>
<feature type="transmembrane region" description="Helical" evidence="7">
    <location>
        <begin position="192"/>
        <end position="212"/>
    </location>
</feature>
<dbReference type="NCBIfam" id="TIGR00797">
    <property type="entry name" value="matE"/>
    <property type="match status" value="1"/>
</dbReference>
<evidence type="ECO:0000256" key="4">
    <source>
        <dbReference type="ARBA" id="ARBA00022692"/>
    </source>
</evidence>
<comment type="subcellular location">
    <subcellularLocation>
        <location evidence="1">Cell membrane</location>
        <topology evidence="1">Multi-pass membrane protein</topology>
    </subcellularLocation>
</comment>
<dbReference type="InterPro" id="IPR052031">
    <property type="entry name" value="Membrane_Transporter-Flippase"/>
</dbReference>
<evidence type="ECO:0000256" key="3">
    <source>
        <dbReference type="ARBA" id="ARBA00022475"/>
    </source>
</evidence>
<feature type="transmembrane region" description="Helical" evidence="7">
    <location>
        <begin position="163"/>
        <end position="186"/>
    </location>
</feature>
<keyword evidence="2" id="KW-0813">Transport</keyword>
<dbReference type="Pfam" id="PF01554">
    <property type="entry name" value="MatE"/>
    <property type="match status" value="2"/>
</dbReference>
<dbReference type="CDD" id="cd13138">
    <property type="entry name" value="MATE_yoeA_like"/>
    <property type="match status" value="1"/>
</dbReference>
<dbReference type="RefSeq" id="WP_212506436.1">
    <property type="nucleotide sequence ID" value="NZ_CP060696.1"/>
</dbReference>
<dbReference type="GO" id="GO:0042910">
    <property type="term" value="F:xenobiotic transmembrane transporter activity"/>
    <property type="evidence" value="ECO:0007669"/>
    <property type="project" value="InterPro"/>
</dbReference>
<reference evidence="8 9" key="1">
    <citation type="submission" date="2020-08" db="EMBL/GenBank/DDBJ databases">
        <authorList>
            <person name="Ren C."/>
            <person name="Gu Y."/>
            <person name="Xu Y."/>
        </authorList>
    </citation>
    <scope>NUCLEOTIDE SEQUENCE [LARGE SCALE GENOMIC DNA]</scope>
    <source>
        <strain evidence="8 9">LBM18003</strain>
    </source>
</reference>
<dbReference type="InterPro" id="IPR048279">
    <property type="entry name" value="MdtK-like"/>
</dbReference>
<dbReference type="EMBL" id="CP060696">
    <property type="protein sequence ID" value="QNO17367.1"/>
    <property type="molecule type" value="Genomic_DNA"/>
</dbReference>
<dbReference type="PANTHER" id="PTHR43549:SF3">
    <property type="entry name" value="MULTIDRUG RESISTANCE PROTEIN YPNP-RELATED"/>
    <property type="match status" value="1"/>
</dbReference>
<proteinExistence type="predicted"/>
<organism evidence="8 9">
    <name type="scientific">Caproicibacterium amylolyticum</name>
    <dbReference type="NCBI Taxonomy" id="2766537"/>
    <lineage>
        <taxon>Bacteria</taxon>
        <taxon>Bacillati</taxon>
        <taxon>Bacillota</taxon>
        <taxon>Clostridia</taxon>
        <taxon>Eubacteriales</taxon>
        <taxon>Oscillospiraceae</taxon>
        <taxon>Caproicibacterium</taxon>
    </lineage>
</organism>
<feature type="transmembrane region" description="Helical" evidence="7">
    <location>
        <begin position="353"/>
        <end position="374"/>
    </location>
</feature>
<dbReference type="PANTHER" id="PTHR43549">
    <property type="entry name" value="MULTIDRUG RESISTANCE PROTEIN YPNP-RELATED"/>
    <property type="match status" value="1"/>
</dbReference>
<dbReference type="AlphaFoldDB" id="A0A7G9WFA5"/>
<accession>A0A7G9WFA5</accession>
<dbReference type="InterPro" id="IPR002528">
    <property type="entry name" value="MATE_fam"/>
</dbReference>
<keyword evidence="5 7" id="KW-1133">Transmembrane helix</keyword>
<keyword evidence="9" id="KW-1185">Reference proteome</keyword>
<name>A0A7G9WFA5_9FIRM</name>
<evidence type="ECO:0000313" key="8">
    <source>
        <dbReference type="EMBL" id="QNO17367.1"/>
    </source>
</evidence>
<protein>
    <submittedName>
        <fullName evidence="8">MATE family efflux transporter</fullName>
    </submittedName>
</protein>
<keyword evidence="4 7" id="KW-0812">Transmembrane</keyword>
<evidence type="ECO:0000256" key="5">
    <source>
        <dbReference type="ARBA" id="ARBA00022989"/>
    </source>
</evidence>
<dbReference type="GO" id="GO:0005886">
    <property type="term" value="C:plasma membrane"/>
    <property type="evidence" value="ECO:0007669"/>
    <property type="project" value="UniProtKB-SubCell"/>
</dbReference>
<feature type="transmembrane region" description="Helical" evidence="7">
    <location>
        <begin position="233"/>
        <end position="257"/>
    </location>
</feature>
<feature type="transmembrane region" description="Helical" evidence="7">
    <location>
        <begin position="313"/>
        <end position="333"/>
    </location>
</feature>
<feature type="transmembrane region" description="Helical" evidence="7">
    <location>
        <begin position="51"/>
        <end position="74"/>
    </location>
</feature>
<dbReference type="KEGG" id="caml:H6X83_10505"/>
<evidence type="ECO:0000256" key="2">
    <source>
        <dbReference type="ARBA" id="ARBA00022448"/>
    </source>
</evidence>
<evidence type="ECO:0000256" key="1">
    <source>
        <dbReference type="ARBA" id="ARBA00004651"/>
    </source>
</evidence>
<evidence type="ECO:0000256" key="7">
    <source>
        <dbReference type="SAM" id="Phobius"/>
    </source>
</evidence>
<feature type="transmembrane region" description="Helical" evidence="7">
    <location>
        <begin position="131"/>
        <end position="151"/>
    </location>
</feature>
<feature type="transmembrane region" description="Helical" evidence="7">
    <location>
        <begin position="12"/>
        <end position="31"/>
    </location>
</feature>